<name>A0A1S8A5L8_ROSNE</name>
<dbReference type="FunFam" id="1.20.1250.20:FF:000340">
    <property type="entry name" value="MFS transporter, SHS family, lactate transporter"/>
    <property type="match status" value="1"/>
</dbReference>
<dbReference type="PROSITE" id="PS50850">
    <property type="entry name" value="MFS"/>
    <property type="match status" value="1"/>
</dbReference>
<feature type="compositionally biased region" description="Basic and acidic residues" evidence="5">
    <location>
        <begin position="261"/>
        <end position="278"/>
    </location>
</feature>
<keyword evidence="2 6" id="KW-0812">Transmembrane</keyword>
<feature type="transmembrane region" description="Helical" evidence="6">
    <location>
        <begin position="198"/>
        <end position="216"/>
    </location>
</feature>
<proteinExistence type="predicted"/>
<evidence type="ECO:0000256" key="4">
    <source>
        <dbReference type="ARBA" id="ARBA00023136"/>
    </source>
</evidence>
<evidence type="ECO:0000256" key="2">
    <source>
        <dbReference type="ARBA" id="ARBA00022692"/>
    </source>
</evidence>
<dbReference type="InterPro" id="IPR020846">
    <property type="entry name" value="MFS_dom"/>
</dbReference>
<keyword evidence="3 6" id="KW-1133">Transmembrane helix</keyword>
<sequence length="278" mass="30369">MAQRHGVEVTPLVTAKAWLRDVRVSVRENWFLFIYMIVLMTGFNSCSHGSQDLYPTFLKNQVEMGPTQVTVISVVGQIGSLVGGTIVGYASTFFGRRLSMITCCVIGAAVLPAYIFPRSLSLIASAFFLQIFVGGVWGPIPIHLSELSPPVLRTTAVGLTYQLGNLASSAAATIQATIGERFPLPPKDGMKRYDYGKVIGIFMAAVWVYMLIFLLLGPEMTQEERAEYGAAANHIEKMRKEGISLAEIGANRAKLSSLGDESSRLAHSEKPIDIEHIE</sequence>
<dbReference type="Proteomes" id="UP000054516">
    <property type="component" value="Unassembled WGS sequence"/>
</dbReference>
<dbReference type="InterPro" id="IPR011701">
    <property type="entry name" value="MFS"/>
</dbReference>
<evidence type="ECO:0000313" key="8">
    <source>
        <dbReference type="EMBL" id="GAW25351.1"/>
    </source>
</evidence>
<evidence type="ECO:0000313" key="9">
    <source>
        <dbReference type="Proteomes" id="UP000054516"/>
    </source>
</evidence>
<dbReference type="EMBL" id="DF977450">
    <property type="protein sequence ID" value="GAW25351.1"/>
    <property type="molecule type" value="Genomic_DNA"/>
</dbReference>
<dbReference type="PANTHER" id="PTHR23508">
    <property type="entry name" value="CARBOXYLIC ACID TRANSPORTER PROTEIN HOMOLOG"/>
    <property type="match status" value="1"/>
</dbReference>
<dbReference type="OrthoDB" id="5296287at2759"/>
<dbReference type="Gene3D" id="1.20.1250.20">
    <property type="entry name" value="MFS general substrate transporter like domains"/>
    <property type="match status" value="1"/>
</dbReference>
<dbReference type="GO" id="GO:0015355">
    <property type="term" value="F:secondary active monocarboxylate transmembrane transporter activity"/>
    <property type="evidence" value="ECO:0007669"/>
    <property type="project" value="TreeGrafter"/>
</dbReference>
<dbReference type="GO" id="GO:0005886">
    <property type="term" value="C:plasma membrane"/>
    <property type="evidence" value="ECO:0007669"/>
    <property type="project" value="TreeGrafter"/>
</dbReference>
<evidence type="ECO:0000256" key="1">
    <source>
        <dbReference type="ARBA" id="ARBA00004141"/>
    </source>
</evidence>
<feature type="transmembrane region" description="Helical" evidence="6">
    <location>
        <begin position="98"/>
        <end position="116"/>
    </location>
</feature>
<keyword evidence="9" id="KW-1185">Reference proteome</keyword>
<dbReference type="Pfam" id="PF07690">
    <property type="entry name" value="MFS_1"/>
    <property type="match status" value="1"/>
</dbReference>
<keyword evidence="4 6" id="KW-0472">Membrane</keyword>
<evidence type="ECO:0000259" key="7">
    <source>
        <dbReference type="PROSITE" id="PS50850"/>
    </source>
</evidence>
<gene>
    <name evidence="8" type="ORF">SAMD00023353_0500650</name>
</gene>
<dbReference type="GO" id="GO:0035879">
    <property type="term" value="P:plasma membrane lactate transport"/>
    <property type="evidence" value="ECO:0007669"/>
    <property type="project" value="TreeGrafter"/>
</dbReference>
<dbReference type="AlphaFoldDB" id="A0A1S8A5L8"/>
<protein>
    <submittedName>
        <fullName evidence="8">Putative MFS SHS lactate transporter</fullName>
    </submittedName>
</protein>
<feature type="domain" description="Major facilitator superfamily (MFS) profile" evidence="7">
    <location>
        <begin position="1"/>
        <end position="221"/>
    </location>
</feature>
<evidence type="ECO:0000256" key="6">
    <source>
        <dbReference type="SAM" id="Phobius"/>
    </source>
</evidence>
<reference evidence="8" key="1">
    <citation type="submission" date="2016-03" db="EMBL/GenBank/DDBJ databases">
        <title>Draft genome sequence of Rosellinia necatrix.</title>
        <authorList>
            <person name="Kanematsu S."/>
        </authorList>
    </citation>
    <scope>NUCLEOTIDE SEQUENCE [LARGE SCALE GENOMIC DNA]</scope>
    <source>
        <strain evidence="8">W97</strain>
    </source>
</reference>
<feature type="transmembrane region" description="Helical" evidence="6">
    <location>
        <begin position="30"/>
        <end position="50"/>
    </location>
</feature>
<comment type="subcellular location">
    <subcellularLocation>
        <location evidence="1">Membrane</location>
        <topology evidence="1">Multi-pass membrane protein</topology>
    </subcellularLocation>
</comment>
<dbReference type="PANTHER" id="PTHR23508:SF10">
    <property type="entry name" value="CARBOXYLIC ACID TRANSPORTER PROTEIN HOMOLOG"/>
    <property type="match status" value="1"/>
</dbReference>
<accession>A0A1S8A5L8</accession>
<evidence type="ECO:0000256" key="5">
    <source>
        <dbReference type="SAM" id="MobiDB-lite"/>
    </source>
</evidence>
<feature type="region of interest" description="Disordered" evidence="5">
    <location>
        <begin position="258"/>
        <end position="278"/>
    </location>
</feature>
<organism evidence="8">
    <name type="scientific">Rosellinia necatrix</name>
    <name type="common">White root-rot fungus</name>
    <dbReference type="NCBI Taxonomy" id="77044"/>
    <lineage>
        <taxon>Eukaryota</taxon>
        <taxon>Fungi</taxon>
        <taxon>Dikarya</taxon>
        <taxon>Ascomycota</taxon>
        <taxon>Pezizomycotina</taxon>
        <taxon>Sordariomycetes</taxon>
        <taxon>Xylariomycetidae</taxon>
        <taxon>Xylariales</taxon>
        <taxon>Xylariaceae</taxon>
        <taxon>Rosellinia</taxon>
    </lineage>
</organism>
<feature type="transmembrane region" description="Helical" evidence="6">
    <location>
        <begin position="70"/>
        <end position="91"/>
    </location>
</feature>
<dbReference type="InterPro" id="IPR036259">
    <property type="entry name" value="MFS_trans_sf"/>
</dbReference>
<feature type="transmembrane region" description="Helical" evidence="6">
    <location>
        <begin position="156"/>
        <end position="178"/>
    </location>
</feature>
<evidence type="ECO:0000256" key="3">
    <source>
        <dbReference type="ARBA" id="ARBA00022989"/>
    </source>
</evidence>
<dbReference type="SUPFAM" id="SSF103473">
    <property type="entry name" value="MFS general substrate transporter"/>
    <property type="match status" value="1"/>
</dbReference>
<dbReference type="OMA" id="YMICIIL"/>
<dbReference type="STRING" id="77044.A0A1S8A5L8"/>
<feature type="transmembrane region" description="Helical" evidence="6">
    <location>
        <begin position="122"/>
        <end position="144"/>
    </location>
</feature>